<evidence type="ECO:0000313" key="3">
    <source>
        <dbReference type="Proteomes" id="UP001292094"/>
    </source>
</evidence>
<comment type="caution">
    <text evidence="2">The sequence shown here is derived from an EMBL/GenBank/DDBJ whole genome shotgun (WGS) entry which is preliminary data.</text>
</comment>
<reference evidence="2" key="1">
    <citation type="submission" date="2023-11" db="EMBL/GenBank/DDBJ databases">
        <title>Genome assemblies of two species of porcelain crab, Petrolisthes cinctipes and Petrolisthes manimaculis (Anomura: Porcellanidae).</title>
        <authorList>
            <person name="Angst P."/>
        </authorList>
    </citation>
    <scope>NUCLEOTIDE SEQUENCE</scope>
    <source>
        <strain evidence="2">PB745_02</strain>
        <tissue evidence="2">Gill</tissue>
    </source>
</reference>
<evidence type="ECO:0000256" key="1">
    <source>
        <dbReference type="SAM" id="MobiDB-lite"/>
    </source>
</evidence>
<sequence length="132" mass="14268">MSVGGSEVYAGDEVCVAEASIGGDGLECVMPATLSHIQQPFRPTSRPPSQTLAWCPGGGHMKPGGKPVEGRTGARARDGGGRGKNTRSTPRQQTHKCVRLILDSPFLTRYGVPRNPSLRVRREEGWIFPWLS</sequence>
<gene>
    <name evidence="2" type="ORF">Pmani_013284</name>
</gene>
<feature type="compositionally biased region" description="Polar residues" evidence="1">
    <location>
        <begin position="39"/>
        <end position="52"/>
    </location>
</feature>
<feature type="region of interest" description="Disordered" evidence="1">
    <location>
        <begin position="39"/>
        <end position="95"/>
    </location>
</feature>
<accession>A0AAE1U9R5</accession>
<name>A0AAE1U9R5_9EUCA</name>
<dbReference type="AlphaFoldDB" id="A0AAE1U9R5"/>
<keyword evidence="3" id="KW-1185">Reference proteome</keyword>
<proteinExistence type="predicted"/>
<dbReference type="Proteomes" id="UP001292094">
    <property type="component" value="Unassembled WGS sequence"/>
</dbReference>
<evidence type="ECO:0000313" key="2">
    <source>
        <dbReference type="EMBL" id="KAK4315497.1"/>
    </source>
</evidence>
<dbReference type="EMBL" id="JAWZYT010001113">
    <property type="protein sequence ID" value="KAK4315497.1"/>
    <property type="molecule type" value="Genomic_DNA"/>
</dbReference>
<feature type="compositionally biased region" description="Low complexity" evidence="1">
    <location>
        <begin position="64"/>
        <end position="73"/>
    </location>
</feature>
<protein>
    <submittedName>
        <fullName evidence="2">Uncharacterized protein</fullName>
    </submittedName>
</protein>
<organism evidence="2 3">
    <name type="scientific">Petrolisthes manimaculis</name>
    <dbReference type="NCBI Taxonomy" id="1843537"/>
    <lineage>
        <taxon>Eukaryota</taxon>
        <taxon>Metazoa</taxon>
        <taxon>Ecdysozoa</taxon>
        <taxon>Arthropoda</taxon>
        <taxon>Crustacea</taxon>
        <taxon>Multicrustacea</taxon>
        <taxon>Malacostraca</taxon>
        <taxon>Eumalacostraca</taxon>
        <taxon>Eucarida</taxon>
        <taxon>Decapoda</taxon>
        <taxon>Pleocyemata</taxon>
        <taxon>Anomura</taxon>
        <taxon>Galatheoidea</taxon>
        <taxon>Porcellanidae</taxon>
        <taxon>Petrolisthes</taxon>
    </lineage>
</organism>